<dbReference type="GO" id="GO:0015074">
    <property type="term" value="P:DNA integration"/>
    <property type="evidence" value="ECO:0007669"/>
    <property type="project" value="InterPro"/>
</dbReference>
<comment type="caution">
    <text evidence="2">The sequence shown here is derived from an EMBL/GenBank/DDBJ whole genome shotgun (WGS) entry which is preliminary data.</text>
</comment>
<dbReference type="InterPro" id="IPR013762">
    <property type="entry name" value="Integrase-like_cat_sf"/>
</dbReference>
<sequence>KEGWIDWNEGIIKIPGHEPCDCSYCQERARKKKGDYEEVLERQWEPKTKAGAREIPFWHVDGVGETLKEFMSEHGGWPYSMDTMEHRVKELGRLISLDPDRAYPHALRGTGGWKWARWVDGNPFELKVVMGWKNIDMALKYIKGAMLNGTLEEKFDRRGKRWKGLGRVLHTPEKREKLMEMRQS</sequence>
<protein>
    <submittedName>
        <fullName evidence="2">Uncharacterized protein</fullName>
    </submittedName>
</protein>
<gene>
    <name evidence="2" type="ORF">AKJ58_00585</name>
</gene>
<evidence type="ECO:0000313" key="3">
    <source>
        <dbReference type="Proteomes" id="UP000070256"/>
    </source>
</evidence>
<dbReference type="GO" id="GO:0003677">
    <property type="term" value="F:DNA binding"/>
    <property type="evidence" value="ECO:0007669"/>
    <property type="project" value="InterPro"/>
</dbReference>
<accession>A0A133VP65</accession>
<keyword evidence="3" id="KW-1185">Reference proteome</keyword>
<evidence type="ECO:0000313" key="2">
    <source>
        <dbReference type="EMBL" id="KXB08197.1"/>
    </source>
</evidence>
<dbReference type="Proteomes" id="UP000070256">
    <property type="component" value="Unassembled WGS sequence"/>
</dbReference>
<keyword evidence="1" id="KW-0233">DNA recombination</keyword>
<dbReference type="AlphaFoldDB" id="A0A133VP65"/>
<reference evidence="2 3" key="1">
    <citation type="journal article" date="2016" name="Sci. Rep.">
        <title>Metabolic traits of an uncultured archaeal lineage -MSBL1- from brine pools of the Red Sea.</title>
        <authorList>
            <person name="Mwirichia R."/>
            <person name="Alam I."/>
            <person name="Rashid M."/>
            <person name="Vinu M."/>
            <person name="Ba-Alawi W."/>
            <person name="Anthony Kamau A."/>
            <person name="Kamanda Ngugi D."/>
            <person name="Goker M."/>
            <person name="Klenk H.P."/>
            <person name="Bajic V."/>
            <person name="Stingl U."/>
        </authorList>
    </citation>
    <scope>NUCLEOTIDE SEQUENCE [LARGE SCALE GENOMIC DNA]</scope>
    <source>
        <strain evidence="2">SCGC-AAA385D11</strain>
    </source>
</reference>
<proteinExistence type="predicted"/>
<organism evidence="2 3">
    <name type="scientific">candidate division MSBL1 archaeon SCGC-AAA385D11</name>
    <dbReference type="NCBI Taxonomy" id="1698286"/>
    <lineage>
        <taxon>Archaea</taxon>
        <taxon>Methanobacteriati</taxon>
        <taxon>Methanobacteriota</taxon>
        <taxon>candidate division MSBL1</taxon>
    </lineage>
</organism>
<evidence type="ECO:0000256" key="1">
    <source>
        <dbReference type="ARBA" id="ARBA00023172"/>
    </source>
</evidence>
<name>A0A133VP65_9EURY</name>
<dbReference type="InterPro" id="IPR011010">
    <property type="entry name" value="DNA_brk_join_enz"/>
</dbReference>
<dbReference type="SUPFAM" id="SSF56349">
    <property type="entry name" value="DNA breaking-rejoining enzymes"/>
    <property type="match status" value="1"/>
</dbReference>
<feature type="non-terminal residue" evidence="2">
    <location>
        <position position="1"/>
    </location>
</feature>
<dbReference type="Gene3D" id="1.10.443.10">
    <property type="entry name" value="Intergrase catalytic core"/>
    <property type="match status" value="1"/>
</dbReference>
<dbReference type="EMBL" id="LHYK01000007">
    <property type="protein sequence ID" value="KXB08197.1"/>
    <property type="molecule type" value="Genomic_DNA"/>
</dbReference>
<dbReference type="GO" id="GO:0006310">
    <property type="term" value="P:DNA recombination"/>
    <property type="evidence" value="ECO:0007669"/>
    <property type="project" value="UniProtKB-KW"/>
</dbReference>